<keyword evidence="5" id="KW-1185">Reference proteome</keyword>
<organism evidence="5 6">
    <name type="scientific">Macrostomum lignano</name>
    <dbReference type="NCBI Taxonomy" id="282301"/>
    <lineage>
        <taxon>Eukaryota</taxon>
        <taxon>Metazoa</taxon>
        <taxon>Spiralia</taxon>
        <taxon>Lophotrochozoa</taxon>
        <taxon>Platyhelminthes</taxon>
        <taxon>Rhabditophora</taxon>
        <taxon>Macrostomorpha</taxon>
        <taxon>Macrostomida</taxon>
        <taxon>Macrostomidae</taxon>
        <taxon>Macrostomum</taxon>
    </lineage>
</organism>
<dbReference type="AlphaFoldDB" id="A0A1I8FYQ3"/>
<evidence type="ECO:0000313" key="6">
    <source>
        <dbReference type="WBParaSite" id="maker-uti_cns_0000249-snap-gene-0.5-mRNA-1"/>
    </source>
</evidence>
<reference evidence="6" key="1">
    <citation type="submission" date="2016-11" db="UniProtKB">
        <authorList>
            <consortium name="WormBaseParasite"/>
        </authorList>
    </citation>
    <scope>IDENTIFICATION</scope>
</reference>
<keyword evidence="2" id="KW-0853">WD repeat</keyword>
<dbReference type="Pfam" id="PF00400">
    <property type="entry name" value="WD40"/>
    <property type="match status" value="5"/>
</dbReference>
<evidence type="ECO:0000256" key="3">
    <source>
        <dbReference type="SAM" id="MobiDB-lite"/>
    </source>
</evidence>
<dbReference type="InterPro" id="IPR036322">
    <property type="entry name" value="WD40_repeat_dom_sf"/>
</dbReference>
<dbReference type="InterPro" id="IPR051242">
    <property type="entry name" value="WD-EF-hand_domain"/>
</dbReference>
<dbReference type="PANTHER" id="PTHR44324">
    <property type="entry name" value="WD40 REPEAT DOMAIN 95"/>
    <property type="match status" value="1"/>
</dbReference>
<evidence type="ECO:0000259" key="4">
    <source>
        <dbReference type="PROSITE" id="PS50222"/>
    </source>
</evidence>
<feature type="domain" description="EF-hand" evidence="4">
    <location>
        <begin position="62"/>
        <end position="97"/>
    </location>
</feature>
<dbReference type="WBParaSite" id="maker-uti_cns_0000249-snap-gene-0.5-mRNA-1">
    <property type="protein sequence ID" value="maker-uti_cns_0000249-snap-gene-0.5-mRNA-1"/>
    <property type="gene ID" value="maker-uti_cns_0000249-snap-gene-0.5"/>
</dbReference>
<dbReference type="InterPro" id="IPR015943">
    <property type="entry name" value="WD40/YVTN_repeat-like_dom_sf"/>
</dbReference>
<dbReference type="PROSITE" id="PS50082">
    <property type="entry name" value="WD_REPEATS_2"/>
    <property type="match status" value="3"/>
</dbReference>
<feature type="region of interest" description="Disordered" evidence="3">
    <location>
        <begin position="577"/>
        <end position="611"/>
    </location>
</feature>
<dbReference type="SUPFAM" id="SSF50978">
    <property type="entry name" value="WD40 repeat-like"/>
    <property type="match status" value="2"/>
</dbReference>
<evidence type="ECO:0000256" key="2">
    <source>
        <dbReference type="PROSITE-ProRule" id="PRU00221"/>
    </source>
</evidence>
<dbReference type="Gene3D" id="2.130.10.10">
    <property type="entry name" value="YVTN repeat-like/Quinoprotein amine dehydrogenase"/>
    <property type="match status" value="3"/>
</dbReference>
<name>A0A1I8FYQ3_9PLAT</name>
<evidence type="ECO:0000256" key="1">
    <source>
        <dbReference type="ARBA" id="ARBA00022737"/>
    </source>
</evidence>
<dbReference type="InterPro" id="IPR011992">
    <property type="entry name" value="EF-hand-dom_pair"/>
</dbReference>
<feature type="repeat" description="WD" evidence="2">
    <location>
        <begin position="336"/>
        <end position="370"/>
    </location>
</feature>
<keyword evidence="1" id="KW-0677">Repeat</keyword>
<feature type="repeat" description="WD" evidence="2">
    <location>
        <begin position="473"/>
        <end position="498"/>
    </location>
</feature>
<feature type="region of interest" description="Disordered" evidence="3">
    <location>
        <begin position="789"/>
        <end position="819"/>
    </location>
</feature>
<dbReference type="InterPro" id="IPR002048">
    <property type="entry name" value="EF_hand_dom"/>
</dbReference>
<feature type="repeat" description="WD" evidence="2">
    <location>
        <begin position="724"/>
        <end position="758"/>
    </location>
</feature>
<sequence>MSKQAQESIKASLEDSKLEARLTLKDLESLQEAFELKGDTLERLKLNREQFVEALSIILNKGTDEEYEELFDKIDICKEGTVSWDQLFQHLMMQLYEKDDKVRNNQVPQWRNPKQLSVPHNDIIIGIDFLRSSHKYVSVSREGTLALTNSDLQASKCVRVGTEACRQRDLWVTGFAVLQNVSKIAIGFTSKEIAFYDISSKSDFSCQYRVQGLEAAPLCLDYWFNPDNANEAVLCWGDYIAGLECFISCATTWENSMVIGWIERRVSLPGAKAAGGQKRKDEIDFRKIMRISTFEVHQGINAFDYHESLNLIATAGANNHICLWNPYVVSKPNGVLTGHVAPVVQVLFNRSKAQVISFSKDKVLRIWDVQLQVCLQRLAGIFPKGQEVSTRFFMHEDTGRLLLSFNSAMTLLAMKAEIRDRVLSHDMPVIGAVLNEKLGQLVSGCQAGCLTFWLLESGQRLRQMPDAHGSAEVTALATDPGADRFYTGATDGFVRVWDWGGHLYHELNCNSISSSAEVSQVLALKQGVVAAGFSKNVTMFKSKSFRERSCPPHSLITAGYDGVISVWNSSSESCTRQLMQRCSQPPPNLDSEGRSSRSSRRRSAGKGADEAEASFTVTRLRVLDTRKPRARGSANLVSCGANGFVRFWNLHQGALVAEFLAHTQASSIIMEVSPDCQHLVTADGGGFIKVWHIADYCLDSAGQQAADGEEEPLVTERPALESEWQAHSDQINDIRLTERQDRLLIVTASSDCSLSLWDSFGNLIGTFGQEEHWKIEPLSVVLERLERERQEQELEDDEPQTGPPAVDETDWSPDERAVTDPKGFRISAWNSSLLGSRYAEAGSGRRQRRQPETLPDLAFIAQDRHTPAIGPFNSLSISDFTEMRDPKQPDFLAHPDVYFRDKEFSKPLPVQTAAMGENKLQAQFDDRTLLPKYVLDYETQIKKYQAFAVTNKEKESRLGLVPVDPIAEVDGHPGALALHLLGNGWQVLHVDALAIVVDIVAVVGHLEFRAADQAVRDQILVGAPANHVGQSSELSLVSLVLLLSLLSASFSSMCRSPVGSRSAVGFRGLSILAGAAARPLPRLAAALVRWPLLNLLNLCAGA</sequence>
<dbReference type="SMART" id="SM00320">
    <property type="entry name" value="WD40"/>
    <property type="match status" value="9"/>
</dbReference>
<protein>
    <submittedName>
        <fullName evidence="6">EF-hand domain-containing protein</fullName>
    </submittedName>
</protein>
<dbReference type="InterPro" id="IPR001680">
    <property type="entry name" value="WD40_rpt"/>
</dbReference>
<dbReference type="PANTHER" id="PTHR44324:SF1">
    <property type="entry name" value="WD REPEAT-CONTAINING PROTEIN 49"/>
    <property type="match status" value="1"/>
</dbReference>
<dbReference type="SUPFAM" id="SSF47473">
    <property type="entry name" value="EF-hand"/>
    <property type="match status" value="1"/>
</dbReference>
<dbReference type="Proteomes" id="UP000095280">
    <property type="component" value="Unplaced"/>
</dbReference>
<dbReference type="GO" id="GO:0005509">
    <property type="term" value="F:calcium ion binding"/>
    <property type="evidence" value="ECO:0007669"/>
    <property type="project" value="InterPro"/>
</dbReference>
<dbReference type="PROSITE" id="PS50222">
    <property type="entry name" value="EF_HAND_2"/>
    <property type="match status" value="1"/>
</dbReference>
<evidence type="ECO:0000313" key="5">
    <source>
        <dbReference type="Proteomes" id="UP000095280"/>
    </source>
</evidence>
<accession>A0A1I8FYQ3</accession>
<dbReference type="PROSITE" id="PS50294">
    <property type="entry name" value="WD_REPEATS_REGION"/>
    <property type="match status" value="1"/>
</dbReference>
<proteinExistence type="predicted"/>